<evidence type="ECO:0000313" key="4">
    <source>
        <dbReference type="Proteomes" id="UP000801864"/>
    </source>
</evidence>
<evidence type="ECO:0000256" key="1">
    <source>
        <dbReference type="ARBA" id="ARBA00007409"/>
    </source>
</evidence>
<dbReference type="SFLD" id="SFLDS00019">
    <property type="entry name" value="Glutathione_Transferase_(cytos"/>
    <property type="match status" value="1"/>
</dbReference>
<dbReference type="InterPro" id="IPR036249">
    <property type="entry name" value="Thioredoxin-like_sf"/>
</dbReference>
<dbReference type="PANTHER" id="PTHR43968">
    <property type="match status" value="1"/>
</dbReference>
<dbReference type="Gene3D" id="3.40.30.10">
    <property type="entry name" value="Glutaredoxin"/>
    <property type="match status" value="1"/>
</dbReference>
<dbReference type="Gene3D" id="1.20.1050.10">
    <property type="match status" value="1"/>
</dbReference>
<organism evidence="3 4">
    <name type="scientific">Trichoderma lentiforme</name>
    <dbReference type="NCBI Taxonomy" id="1567552"/>
    <lineage>
        <taxon>Eukaryota</taxon>
        <taxon>Fungi</taxon>
        <taxon>Dikarya</taxon>
        <taxon>Ascomycota</taxon>
        <taxon>Pezizomycotina</taxon>
        <taxon>Sordariomycetes</taxon>
        <taxon>Hypocreomycetidae</taxon>
        <taxon>Hypocreales</taxon>
        <taxon>Hypocreaceae</taxon>
        <taxon>Trichoderma</taxon>
    </lineage>
</organism>
<dbReference type="Proteomes" id="UP000801864">
    <property type="component" value="Unassembled WGS sequence"/>
</dbReference>
<dbReference type="EMBL" id="QLNT01000019">
    <property type="protein sequence ID" value="KAF3063159.1"/>
    <property type="molecule type" value="Genomic_DNA"/>
</dbReference>
<dbReference type="CDD" id="cd00570">
    <property type="entry name" value="GST_N_family"/>
    <property type="match status" value="1"/>
</dbReference>
<dbReference type="Pfam" id="PF13409">
    <property type="entry name" value="GST_N_2"/>
    <property type="match status" value="1"/>
</dbReference>
<name>A0A9P5C8A9_9HYPO</name>
<dbReference type="PROSITE" id="PS50404">
    <property type="entry name" value="GST_NTER"/>
    <property type="match status" value="1"/>
</dbReference>
<dbReference type="SUPFAM" id="SSF47616">
    <property type="entry name" value="GST C-terminal domain-like"/>
    <property type="match status" value="1"/>
</dbReference>
<sequence length="234" mass="26376">MKPSITLYTTHLCPWAHRVHIVLKELGIPYEEVIIDLDKPRDDWYLKINPRGLVPSMRFTYGPFRDQILTESAVIVRFLADCHSSHLQQTNLPDPAAAFVHARVALFADIWVSRIVPEMLGGARSQDAKEKELSATKLATIVKENVEPALHDAAPFFAGHARMTMAEVLTAPFLIRLYAYSEASLLPTSLKNELQSLSKFSAWADRVISQESVTYVWDQEAVISKSKSRMAVKK</sequence>
<evidence type="ECO:0000313" key="3">
    <source>
        <dbReference type="EMBL" id="KAF3063159.1"/>
    </source>
</evidence>
<reference evidence="3 4" key="1">
    <citation type="submission" date="2018-06" db="EMBL/GenBank/DDBJ databases">
        <title>Genome analysis of cellulolytic fungus Trichoderma lentiforme CFAM-422.</title>
        <authorList>
            <person name="Steindorff A.S."/>
            <person name="Formighieri E.F."/>
            <person name="Midorikawa G.E.O."/>
            <person name="Tamietti M.S."/>
            <person name="Ramos E.Z."/>
            <person name="Silva A.S."/>
            <person name="Bon E.P.S."/>
            <person name="Mendes T.D."/>
            <person name="Damaso M.C.T."/>
            <person name="Favaro L.C.L."/>
        </authorList>
    </citation>
    <scope>NUCLEOTIDE SEQUENCE [LARGE SCALE GENOMIC DNA]</scope>
    <source>
        <strain evidence="3 4">CFAM-422</strain>
    </source>
</reference>
<feature type="domain" description="GST N-terminal" evidence="2">
    <location>
        <begin position="3"/>
        <end position="87"/>
    </location>
</feature>
<dbReference type="SFLD" id="SFLDG00358">
    <property type="entry name" value="Main_(cytGST)"/>
    <property type="match status" value="1"/>
</dbReference>
<accession>A0A9P5C8A9</accession>
<protein>
    <recommendedName>
        <fullName evidence="2">GST N-terminal domain-containing protein</fullName>
    </recommendedName>
</protein>
<proteinExistence type="inferred from homology"/>
<dbReference type="SUPFAM" id="SSF52833">
    <property type="entry name" value="Thioredoxin-like"/>
    <property type="match status" value="1"/>
</dbReference>
<dbReference type="AlphaFoldDB" id="A0A9P5C8A9"/>
<dbReference type="PANTHER" id="PTHR43968:SF8">
    <property type="entry name" value="S-TRANSFERASE, PUTATIVE (AFU_ORTHOLOGUE AFUA_2G00590)-RELATED"/>
    <property type="match status" value="1"/>
</dbReference>
<keyword evidence="4" id="KW-1185">Reference proteome</keyword>
<dbReference type="GO" id="GO:0005737">
    <property type="term" value="C:cytoplasm"/>
    <property type="evidence" value="ECO:0007669"/>
    <property type="project" value="TreeGrafter"/>
</dbReference>
<comment type="caution">
    <text evidence="3">The sequence shown here is derived from an EMBL/GenBank/DDBJ whole genome shotgun (WGS) entry which is preliminary data.</text>
</comment>
<gene>
    <name evidence="3" type="ORF">CFAM422_010104</name>
</gene>
<comment type="similarity">
    <text evidence="1">Belongs to the GST superfamily.</text>
</comment>
<dbReference type="InterPro" id="IPR004045">
    <property type="entry name" value="Glutathione_S-Trfase_N"/>
</dbReference>
<dbReference type="InterPro" id="IPR050983">
    <property type="entry name" value="GST_Omega/HSP26"/>
</dbReference>
<evidence type="ECO:0000259" key="2">
    <source>
        <dbReference type="PROSITE" id="PS50404"/>
    </source>
</evidence>
<dbReference type="InterPro" id="IPR040079">
    <property type="entry name" value="Glutathione_S-Trfase"/>
</dbReference>
<dbReference type="InterPro" id="IPR036282">
    <property type="entry name" value="Glutathione-S-Trfase_C_sf"/>
</dbReference>